<proteinExistence type="predicted"/>
<dbReference type="Proteomes" id="UP000835052">
    <property type="component" value="Unassembled WGS sequence"/>
</dbReference>
<evidence type="ECO:0000313" key="2">
    <source>
        <dbReference type="Proteomes" id="UP000835052"/>
    </source>
</evidence>
<accession>A0A8S1GN16</accession>
<gene>
    <name evidence="1" type="ORF">CAUJ_LOCUS167</name>
</gene>
<dbReference type="EMBL" id="CAJGYM010000001">
    <property type="protein sequence ID" value="CAD6184248.1"/>
    <property type="molecule type" value="Genomic_DNA"/>
</dbReference>
<sequence>MYFLLGLCEGRPVTLPARRPFRSDFQIKEIISQRSEHSQRQSETTFLVKNEEENLDSDGCAASGKEALFFWIVPTPGFG</sequence>
<evidence type="ECO:0000313" key="1">
    <source>
        <dbReference type="EMBL" id="CAD6184248.1"/>
    </source>
</evidence>
<organism evidence="1 2">
    <name type="scientific">Caenorhabditis auriculariae</name>
    <dbReference type="NCBI Taxonomy" id="2777116"/>
    <lineage>
        <taxon>Eukaryota</taxon>
        <taxon>Metazoa</taxon>
        <taxon>Ecdysozoa</taxon>
        <taxon>Nematoda</taxon>
        <taxon>Chromadorea</taxon>
        <taxon>Rhabditida</taxon>
        <taxon>Rhabditina</taxon>
        <taxon>Rhabditomorpha</taxon>
        <taxon>Rhabditoidea</taxon>
        <taxon>Rhabditidae</taxon>
        <taxon>Peloderinae</taxon>
        <taxon>Caenorhabditis</taxon>
    </lineage>
</organism>
<keyword evidence="2" id="KW-1185">Reference proteome</keyword>
<dbReference type="AlphaFoldDB" id="A0A8S1GN16"/>
<reference evidence="1" key="1">
    <citation type="submission" date="2020-10" db="EMBL/GenBank/DDBJ databases">
        <authorList>
            <person name="Kikuchi T."/>
        </authorList>
    </citation>
    <scope>NUCLEOTIDE SEQUENCE</scope>
    <source>
        <strain evidence="1">NKZ352</strain>
    </source>
</reference>
<name>A0A8S1GN16_9PELO</name>
<comment type="caution">
    <text evidence="1">The sequence shown here is derived from an EMBL/GenBank/DDBJ whole genome shotgun (WGS) entry which is preliminary data.</text>
</comment>
<protein>
    <submittedName>
        <fullName evidence="1">Uncharacterized protein</fullName>
    </submittedName>
</protein>